<keyword evidence="3" id="KW-1185">Reference proteome</keyword>
<dbReference type="Proteomes" id="UP001595826">
    <property type="component" value="Unassembled WGS sequence"/>
</dbReference>
<dbReference type="PANTHER" id="PTHR40050">
    <property type="entry name" value="INNER SPORE COAT PROTEIN H"/>
    <property type="match status" value="1"/>
</dbReference>
<gene>
    <name evidence="2" type="ORF">ACFOWD_04465</name>
</gene>
<dbReference type="RefSeq" id="WP_377408456.1">
    <property type="nucleotide sequence ID" value="NZ_JBHSCY010000001.1"/>
</dbReference>
<proteinExistence type="predicted"/>
<accession>A0ABV8R872</accession>
<dbReference type="EMBL" id="JBHSCY010000001">
    <property type="protein sequence ID" value="MFC4268150.1"/>
    <property type="molecule type" value="Genomic_DNA"/>
</dbReference>
<feature type="signal peptide" evidence="1">
    <location>
        <begin position="1"/>
        <end position="21"/>
    </location>
</feature>
<dbReference type="InterPro" id="IPR014867">
    <property type="entry name" value="Spore_coat_CotH_CotH2/3/7"/>
</dbReference>
<keyword evidence="2" id="KW-0418">Kinase</keyword>
<organism evidence="2 3">
    <name type="scientific">Polaribacter marinivivus</name>
    <dbReference type="NCBI Taxonomy" id="1524260"/>
    <lineage>
        <taxon>Bacteria</taxon>
        <taxon>Pseudomonadati</taxon>
        <taxon>Bacteroidota</taxon>
        <taxon>Flavobacteriia</taxon>
        <taxon>Flavobacteriales</taxon>
        <taxon>Flavobacteriaceae</taxon>
    </lineage>
</organism>
<dbReference type="GO" id="GO:0016301">
    <property type="term" value="F:kinase activity"/>
    <property type="evidence" value="ECO:0007669"/>
    <property type="project" value="UniProtKB-KW"/>
</dbReference>
<evidence type="ECO:0000313" key="3">
    <source>
        <dbReference type="Proteomes" id="UP001595826"/>
    </source>
</evidence>
<sequence>MKIFIYKLLIILFLTSTTNSAQELVAEKGSFGIDTKNKIIVWHVFNLDSILKVSKNIKSIKFNESFRIQDLSTKNLSYTNSISLSNGNSYKLYISKLPIIHLDVNTSELNSRNKILGSFTFFYKTRFLQSNLGIRYRGNLSLSFSKKSFDLEFWKDKVLKQSKDVKFEGLRSDDDWVLDAMFNEPLRLRSFIAANLWTQIHQPYYKSKEPEAKSGFGVKYVEVFKNNEYYGVYQLSESVDRKQLKLKKSKNKTIYGELYKADSYEGGPSFEKAPKEYSNLLGNWNGWAMRYPFIDNQPNWKNLAEFSNLVVKEPDDYFIKKIATNFNIANAIDYYLFVNILGATDNLGKNYYLAKYSNNEPYFFVPWDLDGSWGVIQDGKEQYNTDKILDNGLLKRLIVTNPDNYKQKLKNRWSQLRLKEFSDKNLFAKIDEIYTQFSEEKIYEREFLVWQNKYTRISKEKHYQHLKWWLEKKLNFLDNYFNNL</sequence>
<comment type="caution">
    <text evidence="2">The sequence shown here is derived from an EMBL/GenBank/DDBJ whole genome shotgun (WGS) entry which is preliminary data.</text>
</comment>
<evidence type="ECO:0000313" key="2">
    <source>
        <dbReference type="EMBL" id="MFC4268150.1"/>
    </source>
</evidence>
<evidence type="ECO:0000256" key="1">
    <source>
        <dbReference type="SAM" id="SignalP"/>
    </source>
</evidence>
<keyword evidence="1" id="KW-0732">Signal</keyword>
<dbReference type="PANTHER" id="PTHR40050:SF1">
    <property type="entry name" value="INNER SPORE COAT PROTEIN H"/>
    <property type="match status" value="1"/>
</dbReference>
<protein>
    <submittedName>
        <fullName evidence="2">CotH kinase family protein</fullName>
    </submittedName>
</protein>
<feature type="chain" id="PRO_5047539371" evidence="1">
    <location>
        <begin position="22"/>
        <end position="484"/>
    </location>
</feature>
<keyword evidence="2" id="KW-0808">Transferase</keyword>
<dbReference type="Pfam" id="PF08757">
    <property type="entry name" value="CotH"/>
    <property type="match status" value="1"/>
</dbReference>
<name>A0ABV8R872_9FLAO</name>
<reference evidence="3" key="1">
    <citation type="journal article" date="2019" name="Int. J. Syst. Evol. Microbiol.">
        <title>The Global Catalogue of Microorganisms (GCM) 10K type strain sequencing project: providing services to taxonomists for standard genome sequencing and annotation.</title>
        <authorList>
            <consortium name="The Broad Institute Genomics Platform"/>
            <consortium name="The Broad Institute Genome Sequencing Center for Infectious Disease"/>
            <person name="Wu L."/>
            <person name="Ma J."/>
        </authorList>
    </citation>
    <scope>NUCLEOTIDE SEQUENCE [LARGE SCALE GENOMIC DNA]</scope>
    <source>
        <strain evidence="3">CECT 8655</strain>
    </source>
</reference>